<evidence type="ECO:0000313" key="2">
    <source>
        <dbReference type="EMBL" id="EIE91083.1"/>
    </source>
</evidence>
<dbReference type="Proteomes" id="UP000009138">
    <property type="component" value="Unassembled WGS sequence"/>
</dbReference>
<evidence type="ECO:0000313" key="3">
    <source>
        <dbReference type="Proteomes" id="UP000009138"/>
    </source>
</evidence>
<dbReference type="OrthoDB" id="2266637at2759"/>
<dbReference type="Gene3D" id="3.30.420.10">
    <property type="entry name" value="Ribonuclease H-like superfamily/Ribonuclease H"/>
    <property type="match status" value="1"/>
</dbReference>
<reference evidence="2 3" key="1">
    <citation type="journal article" date="2009" name="PLoS Genet.">
        <title>Genomic analysis of the basal lineage fungus Rhizopus oryzae reveals a whole-genome duplication.</title>
        <authorList>
            <person name="Ma L.-J."/>
            <person name="Ibrahim A.S."/>
            <person name="Skory C."/>
            <person name="Grabherr M.G."/>
            <person name="Burger G."/>
            <person name="Butler M."/>
            <person name="Elias M."/>
            <person name="Idnurm A."/>
            <person name="Lang B.F."/>
            <person name="Sone T."/>
            <person name="Abe A."/>
            <person name="Calvo S.E."/>
            <person name="Corrochano L.M."/>
            <person name="Engels R."/>
            <person name="Fu J."/>
            <person name="Hansberg W."/>
            <person name="Kim J.-M."/>
            <person name="Kodira C.D."/>
            <person name="Koehrsen M.J."/>
            <person name="Liu B."/>
            <person name="Miranda-Saavedra D."/>
            <person name="O'Leary S."/>
            <person name="Ortiz-Castellanos L."/>
            <person name="Poulter R."/>
            <person name="Rodriguez-Romero J."/>
            <person name="Ruiz-Herrera J."/>
            <person name="Shen Y.-Q."/>
            <person name="Zeng Q."/>
            <person name="Galagan J."/>
            <person name="Birren B.W."/>
            <person name="Cuomo C.A."/>
            <person name="Wickes B.L."/>
        </authorList>
    </citation>
    <scope>NUCLEOTIDE SEQUENCE [LARGE SCALE GENOMIC DNA]</scope>
    <source>
        <strain evidence="3">RA 99-880 / ATCC MYA-4621 / FGSC 9543 / NRRL 43880</strain>
    </source>
</reference>
<keyword evidence="1" id="KW-1133">Transmembrane helix</keyword>
<gene>
    <name evidence="2" type="ORF">RO3G_15794</name>
</gene>
<protein>
    <recommendedName>
        <fullName evidence="4">Tc1-like transposase DDE domain-containing protein</fullName>
    </recommendedName>
</protein>
<proteinExistence type="predicted"/>
<evidence type="ECO:0000256" key="1">
    <source>
        <dbReference type="SAM" id="Phobius"/>
    </source>
</evidence>
<dbReference type="VEuPathDB" id="FungiDB:RO3G_15794"/>
<sequence length="107" mass="12035">MQRSRAWSKKGTSAIITRPTTRANTTSILGAISAAVLITVGVKKLRPAKKRKADGYISSGTVIGHYVSFLKMTLDEMDQHPHMKGHYIVMDNVPIHTHKNIKRYIEY</sequence>
<evidence type="ECO:0008006" key="4">
    <source>
        <dbReference type="Google" id="ProtNLM"/>
    </source>
</evidence>
<dbReference type="GO" id="GO:0003676">
    <property type="term" value="F:nucleic acid binding"/>
    <property type="evidence" value="ECO:0007669"/>
    <property type="project" value="InterPro"/>
</dbReference>
<dbReference type="EMBL" id="CH476748">
    <property type="protein sequence ID" value="EIE91083.1"/>
    <property type="molecule type" value="Genomic_DNA"/>
</dbReference>
<feature type="transmembrane region" description="Helical" evidence="1">
    <location>
        <begin position="23"/>
        <end position="42"/>
    </location>
</feature>
<keyword evidence="1" id="KW-0472">Membrane</keyword>
<dbReference type="InterPro" id="IPR036397">
    <property type="entry name" value="RNaseH_sf"/>
</dbReference>
<accession>I1CRK3</accession>
<keyword evidence="3" id="KW-1185">Reference proteome</keyword>
<dbReference type="GeneID" id="93622759"/>
<name>I1CRK3_RHIO9</name>
<keyword evidence="1" id="KW-0812">Transmembrane</keyword>
<dbReference type="InParanoid" id="I1CRK3"/>
<organism evidence="2 3">
    <name type="scientific">Rhizopus delemar (strain RA 99-880 / ATCC MYA-4621 / FGSC 9543 / NRRL 43880)</name>
    <name type="common">Mucormycosis agent</name>
    <name type="synonym">Rhizopus arrhizus var. delemar</name>
    <dbReference type="NCBI Taxonomy" id="246409"/>
    <lineage>
        <taxon>Eukaryota</taxon>
        <taxon>Fungi</taxon>
        <taxon>Fungi incertae sedis</taxon>
        <taxon>Mucoromycota</taxon>
        <taxon>Mucoromycotina</taxon>
        <taxon>Mucoromycetes</taxon>
        <taxon>Mucorales</taxon>
        <taxon>Mucorineae</taxon>
        <taxon>Rhizopodaceae</taxon>
        <taxon>Rhizopus</taxon>
    </lineage>
</organism>
<dbReference type="RefSeq" id="XP_067526479.1">
    <property type="nucleotide sequence ID" value="XM_067670378.1"/>
</dbReference>
<dbReference type="AlphaFoldDB" id="I1CRK3"/>